<reference evidence="3" key="1">
    <citation type="submission" date="2019-08" db="EMBL/GenBank/DDBJ databases">
        <title>The improved chromosome-level genome for the pearl oyster Pinctada fucata martensii using PacBio sequencing and Hi-C.</title>
        <authorList>
            <person name="Zheng Z."/>
        </authorList>
    </citation>
    <scope>NUCLEOTIDE SEQUENCE</scope>
    <source>
        <strain evidence="3">ZZ-2019</strain>
        <tissue evidence="3">Adductor muscle</tissue>
    </source>
</reference>
<accession>A0AA88YHR6</accession>
<feature type="transmembrane region" description="Helical" evidence="1">
    <location>
        <begin position="168"/>
        <end position="188"/>
    </location>
</feature>
<feature type="transmembrane region" description="Helical" evidence="1">
    <location>
        <begin position="50"/>
        <end position="78"/>
    </location>
</feature>
<feature type="transmembrane region" description="Helical" evidence="1">
    <location>
        <begin position="21"/>
        <end position="38"/>
    </location>
</feature>
<feature type="transmembrane region" description="Helical" evidence="1">
    <location>
        <begin position="302"/>
        <end position="323"/>
    </location>
</feature>
<evidence type="ECO:0000256" key="1">
    <source>
        <dbReference type="SAM" id="Phobius"/>
    </source>
</evidence>
<evidence type="ECO:0000313" key="4">
    <source>
        <dbReference type="Proteomes" id="UP001186944"/>
    </source>
</evidence>
<feature type="transmembrane region" description="Helical" evidence="1">
    <location>
        <begin position="264"/>
        <end position="282"/>
    </location>
</feature>
<dbReference type="Proteomes" id="UP001186944">
    <property type="component" value="Unassembled WGS sequence"/>
</dbReference>
<dbReference type="AlphaFoldDB" id="A0AA88YHR6"/>
<dbReference type="Pfam" id="PF01757">
    <property type="entry name" value="Acyl_transf_3"/>
    <property type="match status" value="1"/>
</dbReference>
<feature type="transmembrane region" description="Helical" evidence="1">
    <location>
        <begin position="344"/>
        <end position="363"/>
    </location>
</feature>
<dbReference type="PANTHER" id="PTHR11161:SF0">
    <property type="entry name" value="O-ACYLTRANSFERASE LIKE PROTEIN"/>
    <property type="match status" value="1"/>
</dbReference>
<dbReference type="InterPro" id="IPR052728">
    <property type="entry name" value="O2_lipid_transport_reg"/>
</dbReference>
<dbReference type="InterPro" id="IPR002656">
    <property type="entry name" value="Acyl_transf_3_dom"/>
</dbReference>
<feature type="transmembrane region" description="Helical" evidence="1">
    <location>
        <begin position="235"/>
        <end position="252"/>
    </location>
</feature>
<organism evidence="3 4">
    <name type="scientific">Pinctada imbricata</name>
    <name type="common">Atlantic pearl-oyster</name>
    <name type="synonym">Pinctada martensii</name>
    <dbReference type="NCBI Taxonomy" id="66713"/>
    <lineage>
        <taxon>Eukaryota</taxon>
        <taxon>Metazoa</taxon>
        <taxon>Spiralia</taxon>
        <taxon>Lophotrochozoa</taxon>
        <taxon>Mollusca</taxon>
        <taxon>Bivalvia</taxon>
        <taxon>Autobranchia</taxon>
        <taxon>Pteriomorphia</taxon>
        <taxon>Pterioida</taxon>
        <taxon>Pterioidea</taxon>
        <taxon>Pteriidae</taxon>
        <taxon>Pinctada</taxon>
    </lineage>
</organism>
<feature type="transmembrane region" description="Helical" evidence="1">
    <location>
        <begin position="195"/>
        <end position="215"/>
    </location>
</feature>
<keyword evidence="1" id="KW-1133">Transmembrane helix</keyword>
<protein>
    <recommendedName>
        <fullName evidence="2">Acyltransferase 3 domain-containing protein</fullName>
    </recommendedName>
</protein>
<proteinExistence type="predicted"/>
<dbReference type="EMBL" id="VSWD01000004">
    <property type="protein sequence ID" value="KAK3105107.1"/>
    <property type="molecule type" value="Genomic_DNA"/>
</dbReference>
<evidence type="ECO:0000259" key="2">
    <source>
        <dbReference type="Pfam" id="PF01757"/>
    </source>
</evidence>
<feature type="transmembrane region" description="Helical" evidence="1">
    <location>
        <begin position="98"/>
        <end position="120"/>
    </location>
</feature>
<name>A0AA88YHR6_PINIB</name>
<dbReference type="PANTHER" id="PTHR11161">
    <property type="entry name" value="O-ACYLTRANSFERASE"/>
    <property type="match status" value="1"/>
</dbReference>
<dbReference type="GO" id="GO:0016747">
    <property type="term" value="F:acyltransferase activity, transferring groups other than amino-acyl groups"/>
    <property type="evidence" value="ECO:0007669"/>
    <property type="project" value="InterPro"/>
</dbReference>
<feature type="transmembrane region" description="Helical" evidence="1">
    <location>
        <begin position="375"/>
        <end position="396"/>
    </location>
</feature>
<keyword evidence="1" id="KW-0812">Transmembrane</keyword>
<comment type="caution">
    <text evidence="3">The sequence shown here is derived from an EMBL/GenBank/DDBJ whole genome shotgun (WGS) entry which is preliminary data.</text>
</comment>
<evidence type="ECO:0000313" key="3">
    <source>
        <dbReference type="EMBL" id="KAK3105107.1"/>
    </source>
</evidence>
<gene>
    <name evidence="3" type="ORF">FSP39_017376</name>
</gene>
<keyword evidence="1" id="KW-0472">Membrane</keyword>
<sequence length="430" mass="49504">MSQTKKDGHLPCLDGLRVISMWWIILGHSYVAMTYAVSNLLEVTTIVKRISFQAILASSFAVDTFFFLSGLLMTFVTLRRIALNDGKMKWYLFIIHRILRLTPVYAVVLFTYTYLTAYAAKGPLGLYLKQNDFFKIVSLCKTKWWTNLLYINNFYPHNGDFVNVCMPWSWYLAADVQFYVISPILLILLYRYRNIALSVIVSLILGSMFVRGFIISEYNINFFREMTSAILYIKPYTRISSFLIGALLGYALQHETYLWQPKKIFVFFGWIMAFTLMALVVYGPHHYYLDLDNASSTASLFYGTFCRTTWCLALAWIVFACATGHGGPVQQFLSFRIWEPLGRLTYCAYLVHPIIIFGHLVLAGDIRHYTDIAMAWIYIGNLVVTYCVAFVFYLVVEAPVAGIEKRMLKCCNRSSTTARELPRTDANQLL</sequence>
<keyword evidence="4" id="KW-1185">Reference proteome</keyword>
<feature type="domain" description="Acyltransferase 3" evidence="2">
    <location>
        <begin position="12"/>
        <end position="393"/>
    </location>
</feature>